<reference evidence="1" key="1">
    <citation type="submission" date="2022-11" db="EMBL/GenBank/DDBJ databases">
        <title>beta-Carotene-producing bacterium, Jeongeuplla avenae sp. nov., alleviates the salt stress of Arabidopsis seedlings.</title>
        <authorList>
            <person name="Jiang L."/>
            <person name="Lee J."/>
        </authorList>
    </citation>
    <scope>NUCLEOTIDE SEQUENCE</scope>
    <source>
        <strain evidence="1">DY_R2A_6</strain>
    </source>
</reference>
<gene>
    <name evidence="1" type="ORF">OXU80_06070</name>
</gene>
<dbReference type="EMBL" id="CP113520">
    <property type="protein sequence ID" value="WAJ29787.1"/>
    <property type="molecule type" value="Genomic_DNA"/>
</dbReference>
<dbReference type="EC" id="2.7.1.148" evidence="1"/>
<proteinExistence type="predicted"/>
<organism evidence="1 2">
    <name type="scientific">Antarcticirhabdus aurantiaca</name>
    <dbReference type="NCBI Taxonomy" id="2606717"/>
    <lineage>
        <taxon>Bacteria</taxon>
        <taxon>Pseudomonadati</taxon>
        <taxon>Pseudomonadota</taxon>
        <taxon>Alphaproteobacteria</taxon>
        <taxon>Hyphomicrobiales</taxon>
        <taxon>Aurantimonadaceae</taxon>
        <taxon>Antarcticirhabdus</taxon>
    </lineage>
</organism>
<evidence type="ECO:0000313" key="1">
    <source>
        <dbReference type="EMBL" id="WAJ29787.1"/>
    </source>
</evidence>
<keyword evidence="1" id="KW-0418">Kinase</keyword>
<accession>A0ACD4NSY6</accession>
<dbReference type="Proteomes" id="UP001163223">
    <property type="component" value="Chromosome"/>
</dbReference>
<keyword evidence="2" id="KW-1185">Reference proteome</keyword>
<protein>
    <submittedName>
        <fullName evidence="1">4-(Cytidine 5'-diphospho)-2-C-methyl-D-erythritol kinase</fullName>
        <ecNumber evidence="1">2.7.1.148</ecNumber>
    </submittedName>
</protein>
<sequence>MSLALPEAEAPVRAADLAARAKINLALHVVGRRADGYHLLDSLVAFAEIGDRLALEPAAGEADELELDGPFAAAVPAGADNLVLRALAAAREVASQAHLDLPAARIRLIKRLPPASGIGGGSADAAALLAHVAAWHPALRAPLRQAGLRLGADVPMCFDGVPARVFGIGEAGKPVAVLPAAPTVLVNCGTPVSTPDVFRRLARRDHPPLPPLPVRGFPDVGALATWLAPTRNDLEAAAVELVPAIAEGVADLCEAGALFARMSGSGATVFGLFADDETSARAARDLAERHPGWWVAQTRLSSLS</sequence>
<keyword evidence="1" id="KW-0808">Transferase</keyword>
<evidence type="ECO:0000313" key="2">
    <source>
        <dbReference type="Proteomes" id="UP001163223"/>
    </source>
</evidence>
<name>A0ACD4NSY6_9HYPH</name>